<keyword evidence="6 9" id="KW-0186">Copper</keyword>
<name>A0A0N4YBI8_NIPBR</name>
<evidence type="ECO:0000313" key="13">
    <source>
        <dbReference type="Proteomes" id="UP000271162"/>
    </source>
</evidence>
<evidence type="ECO:0000256" key="1">
    <source>
        <dbReference type="ARBA" id="ARBA00010457"/>
    </source>
</evidence>
<evidence type="ECO:0000256" key="8">
    <source>
        <dbReference type="ARBA" id="ARBA00049204"/>
    </source>
</evidence>
<dbReference type="EMBL" id="UYSL01021156">
    <property type="protein sequence ID" value="VDL77422.1"/>
    <property type="molecule type" value="Genomic_DNA"/>
</dbReference>
<comment type="catalytic activity">
    <reaction evidence="8 9">
        <text>2 superoxide + 2 H(+) = H2O2 + O2</text>
        <dbReference type="Rhea" id="RHEA:20696"/>
        <dbReference type="ChEBI" id="CHEBI:15378"/>
        <dbReference type="ChEBI" id="CHEBI:15379"/>
        <dbReference type="ChEBI" id="CHEBI:16240"/>
        <dbReference type="ChEBI" id="CHEBI:18421"/>
        <dbReference type="EC" id="1.15.1.1"/>
    </reaction>
</comment>
<dbReference type="OMA" id="GNGCLSA"/>
<evidence type="ECO:0000259" key="11">
    <source>
        <dbReference type="Pfam" id="PF00080"/>
    </source>
</evidence>
<evidence type="ECO:0000313" key="14">
    <source>
        <dbReference type="WBParaSite" id="NBR_0001383201-mRNA-1"/>
    </source>
</evidence>
<comment type="cofactor">
    <cofactor evidence="9">
        <name>Zn(2+)</name>
        <dbReference type="ChEBI" id="CHEBI:29105"/>
    </cofactor>
    <text evidence="9">Binds 1 zinc ion per subunit.</text>
</comment>
<reference evidence="12 13" key="2">
    <citation type="submission" date="2018-11" db="EMBL/GenBank/DDBJ databases">
        <authorList>
            <consortium name="Pathogen Informatics"/>
        </authorList>
    </citation>
    <scope>NUCLEOTIDE SEQUENCE [LARGE SCALE GENOMIC DNA]</scope>
</reference>
<dbReference type="FunFam" id="2.60.40.200:FF:000003">
    <property type="entry name" value="Superoxide dismutase [Cu-Zn], chloroplastic"/>
    <property type="match status" value="1"/>
</dbReference>
<feature type="domain" description="Superoxide dismutase copper/zinc binding" evidence="11">
    <location>
        <begin position="47"/>
        <end position="178"/>
    </location>
</feature>
<keyword evidence="10" id="KW-0732">Signal</keyword>
<dbReference type="Proteomes" id="UP000271162">
    <property type="component" value="Unassembled WGS sequence"/>
</dbReference>
<dbReference type="GO" id="GO:0005507">
    <property type="term" value="F:copper ion binding"/>
    <property type="evidence" value="ECO:0007669"/>
    <property type="project" value="InterPro"/>
</dbReference>
<keyword evidence="13" id="KW-1185">Reference proteome</keyword>
<evidence type="ECO:0000256" key="4">
    <source>
        <dbReference type="ARBA" id="ARBA00022862"/>
    </source>
</evidence>
<evidence type="ECO:0000256" key="7">
    <source>
        <dbReference type="ARBA" id="ARBA00023157"/>
    </source>
</evidence>
<evidence type="ECO:0000256" key="10">
    <source>
        <dbReference type="SAM" id="SignalP"/>
    </source>
</evidence>
<protein>
    <recommendedName>
        <fullName evidence="9">Superoxide dismutase [Cu-Zn]</fullName>
        <ecNumber evidence="9">1.15.1.1</ecNumber>
    </recommendedName>
</protein>
<dbReference type="EC" id="1.15.1.1" evidence="9"/>
<evidence type="ECO:0000256" key="9">
    <source>
        <dbReference type="RuleBase" id="RU000393"/>
    </source>
</evidence>
<comment type="function">
    <text evidence="9">Destroys radicals which are normally produced within the cells and which are toxic to biological systems.</text>
</comment>
<dbReference type="PROSITE" id="PS00087">
    <property type="entry name" value="SOD_CU_ZN_1"/>
    <property type="match status" value="1"/>
</dbReference>
<keyword evidence="7" id="KW-1015">Disulfide bond</keyword>
<evidence type="ECO:0000256" key="5">
    <source>
        <dbReference type="ARBA" id="ARBA00023002"/>
    </source>
</evidence>
<feature type="signal peptide" evidence="10">
    <location>
        <begin position="1"/>
        <end position="17"/>
    </location>
</feature>
<feature type="chain" id="PRO_5043125547" description="Superoxide dismutase [Cu-Zn]" evidence="10">
    <location>
        <begin position="18"/>
        <end position="181"/>
    </location>
</feature>
<dbReference type="Gene3D" id="2.60.40.200">
    <property type="entry name" value="Superoxide dismutase, copper/zinc binding domain"/>
    <property type="match status" value="1"/>
</dbReference>
<dbReference type="PRINTS" id="PR00068">
    <property type="entry name" value="CUZNDISMTASE"/>
</dbReference>
<dbReference type="InterPro" id="IPR024134">
    <property type="entry name" value="SOD_Cu/Zn_/chaperone"/>
</dbReference>
<proteinExistence type="inferred from homology"/>
<dbReference type="Pfam" id="PF00080">
    <property type="entry name" value="Sod_Cu"/>
    <property type="match status" value="1"/>
</dbReference>
<dbReference type="PROSITE" id="PS00332">
    <property type="entry name" value="SOD_CU_ZN_2"/>
    <property type="match status" value="1"/>
</dbReference>
<organism evidence="14">
    <name type="scientific">Nippostrongylus brasiliensis</name>
    <name type="common">Rat hookworm</name>
    <dbReference type="NCBI Taxonomy" id="27835"/>
    <lineage>
        <taxon>Eukaryota</taxon>
        <taxon>Metazoa</taxon>
        <taxon>Ecdysozoa</taxon>
        <taxon>Nematoda</taxon>
        <taxon>Chromadorea</taxon>
        <taxon>Rhabditida</taxon>
        <taxon>Rhabditina</taxon>
        <taxon>Rhabditomorpha</taxon>
        <taxon>Strongyloidea</taxon>
        <taxon>Heligmosomidae</taxon>
        <taxon>Nippostrongylus</taxon>
    </lineage>
</organism>
<evidence type="ECO:0000256" key="3">
    <source>
        <dbReference type="ARBA" id="ARBA00022833"/>
    </source>
</evidence>
<keyword evidence="4" id="KW-0049">Antioxidant</keyword>
<evidence type="ECO:0000256" key="6">
    <source>
        <dbReference type="ARBA" id="ARBA00023008"/>
    </source>
</evidence>
<dbReference type="WBParaSite" id="NBR_0001383201-mRNA-1">
    <property type="protein sequence ID" value="NBR_0001383201-mRNA-1"/>
    <property type="gene ID" value="NBR_0001383201"/>
</dbReference>
<dbReference type="InterPro" id="IPR036423">
    <property type="entry name" value="SOD-like_Cu/Zn_dom_sf"/>
</dbReference>
<keyword evidence="5 9" id="KW-0560">Oxidoreductase</keyword>
<dbReference type="CDD" id="cd00305">
    <property type="entry name" value="Cu-Zn_Superoxide_Dismutase"/>
    <property type="match status" value="1"/>
</dbReference>
<sequence length="181" mass="18695">MLPQLLLISAIISTVQVSHVDCTSEVLKARAYIFAAVKGGAPGETIGVIDLTQIGTLVKLNGTVSGLRPGLHGFHIHEKGDLGNGCLASAAHFNPHKMMHGAPDDSNRHVGDLGNINTPETGDTVISIQDSVISLTGQHNVLGRAIVIHSDPDDLGRGSSELSKTTGNAGSRVACGVIGIL</sequence>
<dbReference type="SUPFAM" id="SSF49329">
    <property type="entry name" value="Cu,Zn superoxide dismutase-like"/>
    <property type="match status" value="1"/>
</dbReference>
<reference evidence="14" key="1">
    <citation type="submission" date="2017-02" db="UniProtKB">
        <authorList>
            <consortium name="WormBaseParasite"/>
        </authorList>
    </citation>
    <scope>IDENTIFICATION</scope>
</reference>
<dbReference type="AlphaFoldDB" id="A0A0N4YBI8"/>
<accession>A0A0N4YBI8</accession>
<keyword evidence="3 9" id="KW-0862">Zinc</keyword>
<dbReference type="InterPro" id="IPR001424">
    <property type="entry name" value="SOD_Cu_Zn_dom"/>
</dbReference>
<comment type="cofactor">
    <cofactor evidence="9">
        <name>Cu cation</name>
        <dbReference type="ChEBI" id="CHEBI:23378"/>
    </cofactor>
    <text evidence="9">Binds 1 copper ion per subunit.</text>
</comment>
<keyword evidence="2 9" id="KW-0479">Metal-binding</keyword>
<comment type="similarity">
    <text evidence="1 9">Belongs to the Cu-Zn superoxide dismutase family.</text>
</comment>
<dbReference type="STRING" id="27835.A0A0N4YBI8"/>
<dbReference type="GO" id="GO:0004784">
    <property type="term" value="F:superoxide dismutase activity"/>
    <property type="evidence" value="ECO:0007669"/>
    <property type="project" value="UniProtKB-EC"/>
</dbReference>
<gene>
    <name evidence="12" type="ORF">NBR_LOCUS13833</name>
</gene>
<dbReference type="PANTHER" id="PTHR10003">
    <property type="entry name" value="SUPEROXIDE DISMUTASE CU-ZN -RELATED"/>
    <property type="match status" value="1"/>
</dbReference>
<dbReference type="InterPro" id="IPR018152">
    <property type="entry name" value="SOD_Cu/Zn_BS"/>
</dbReference>
<evidence type="ECO:0000313" key="12">
    <source>
        <dbReference type="EMBL" id="VDL77422.1"/>
    </source>
</evidence>
<evidence type="ECO:0000256" key="2">
    <source>
        <dbReference type="ARBA" id="ARBA00022723"/>
    </source>
</evidence>